<dbReference type="AlphaFoldDB" id="F6HKR9"/>
<dbReference type="InterPro" id="IPR044648">
    <property type="entry name" value="JJJ1_plant"/>
</dbReference>
<dbReference type="PANTHER" id="PTHR45495">
    <property type="entry name" value="DNAJ PROTEIN JJJ1 HOMOLOG"/>
    <property type="match status" value="1"/>
</dbReference>
<dbReference type="STRING" id="29760.F6HKR9"/>
<dbReference type="PROSITE" id="PS50157">
    <property type="entry name" value="ZINC_FINGER_C2H2_2"/>
    <property type="match status" value="1"/>
</dbReference>
<gene>
    <name evidence="3" type="ordered locus">VIT_08s0007g09030</name>
</gene>
<proteinExistence type="predicted"/>
<name>F6HKR9_VITVI</name>
<evidence type="ECO:0000256" key="1">
    <source>
        <dbReference type="PROSITE-ProRule" id="PRU00042"/>
    </source>
</evidence>
<dbReference type="PROSITE" id="PS00028">
    <property type="entry name" value="ZINC_FINGER_C2H2_1"/>
    <property type="match status" value="1"/>
</dbReference>
<dbReference type="PANTHER" id="PTHR45495:SF1">
    <property type="entry name" value="DNAJ PROTEIN JJJ1 HOMOLOG"/>
    <property type="match status" value="1"/>
</dbReference>
<dbReference type="Proteomes" id="UP000009183">
    <property type="component" value="Chromosome 8"/>
</dbReference>
<feature type="domain" description="C2H2-type" evidence="2">
    <location>
        <begin position="60"/>
        <end position="89"/>
    </location>
</feature>
<dbReference type="EMBL" id="FN595991">
    <property type="protein sequence ID" value="CCB55097.1"/>
    <property type="molecule type" value="Genomic_DNA"/>
</dbReference>
<dbReference type="PaxDb" id="29760-VIT_08s0007g09030.t01"/>
<keyword evidence="1" id="KW-0863">Zinc-finger</keyword>
<dbReference type="InParanoid" id="F6HKR9"/>
<protein>
    <recommendedName>
        <fullName evidence="2">C2H2-type domain-containing protein</fullName>
    </recommendedName>
</protein>
<sequence>MVERYLGLLVWADKGWKRPVVVYLGMPLLFSDSRGVGPLNLGQSQVCTKSKVAQRKALGNTCETCGEDFESRNKLHQHLGDTGHAMLRAR</sequence>
<keyword evidence="1" id="KW-0479">Metal-binding</keyword>
<evidence type="ECO:0000313" key="3">
    <source>
        <dbReference type="EMBL" id="CCB55097.1"/>
    </source>
</evidence>
<evidence type="ECO:0000259" key="2">
    <source>
        <dbReference type="PROSITE" id="PS50157"/>
    </source>
</evidence>
<dbReference type="HOGENOM" id="CLU_2445298_0_0_1"/>
<dbReference type="InterPro" id="IPR013087">
    <property type="entry name" value="Znf_C2H2_type"/>
</dbReference>
<organism evidence="3 4">
    <name type="scientific">Vitis vinifera</name>
    <name type="common">Grape</name>
    <dbReference type="NCBI Taxonomy" id="29760"/>
    <lineage>
        <taxon>Eukaryota</taxon>
        <taxon>Viridiplantae</taxon>
        <taxon>Streptophyta</taxon>
        <taxon>Embryophyta</taxon>
        <taxon>Tracheophyta</taxon>
        <taxon>Spermatophyta</taxon>
        <taxon>Magnoliopsida</taxon>
        <taxon>eudicotyledons</taxon>
        <taxon>Gunneridae</taxon>
        <taxon>Pentapetalae</taxon>
        <taxon>rosids</taxon>
        <taxon>Vitales</taxon>
        <taxon>Vitaceae</taxon>
        <taxon>Viteae</taxon>
        <taxon>Vitis</taxon>
    </lineage>
</organism>
<keyword evidence="4" id="KW-1185">Reference proteome</keyword>
<accession>F6HKR9</accession>
<dbReference type="GO" id="GO:0008270">
    <property type="term" value="F:zinc ion binding"/>
    <property type="evidence" value="ECO:0007669"/>
    <property type="project" value="UniProtKB-KW"/>
</dbReference>
<keyword evidence="1" id="KW-0862">Zinc</keyword>
<reference evidence="4" key="1">
    <citation type="journal article" date="2007" name="Nature">
        <title>The grapevine genome sequence suggests ancestral hexaploidization in major angiosperm phyla.</title>
        <authorList>
            <consortium name="The French-Italian Public Consortium for Grapevine Genome Characterization."/>
            <person name="Jaillon O."/>
            <person name="Aury J.-M."/>
            <person name="Noel B."/>
            <person name="Policriti A."/>
            <person name="Clepet C."/>
            <person name="Casagrande A."/>
            <person name="Choisne N."/>
            <person name="Aubourg S."/>
            <person name="Vitulo N."/>
            <person name="Jubin C."/>
            <person name="Vezzi A."/>
            <person name="Legeai F."/>
            <person name="Hugueney P."/>
            <person name="Dasilva C."/>
            <person name="Horner D."/>
            <person name="Mica E."/>
            <person name="Jublot D."/>
            <person name="Poulain J."/>
            <person name="Bruyere C."/>
            <person name="Billault A."/>
            <person name="Segurens B."/>
            <person name="Gouyvenoux M."/>
            <person name="Ugarte E."/>
            <person name="Cattonaro F."/>
            <person name="Anthouard V."/>
            <person name="Vico V."/>
            <person name="Del Fabbro C."/>
            <person name="Alaux M."/>
            <person name="Di Gaspero G."/>
            <person name="Dumas V."/>
            <person name="Felice N."/>
            <person name="Paillard S."/>
            <person name="Juman I."/>
            <person name="Moroldo M."/>
            <person name="Scalabrin S."/>
            <person name="Canaguier A."/>
            <person name="Le Clainche I."/>
            <person name="Malacrida G."/>
            <person name="Durand E."/>
            <person name="Pesole G."/>
            <person name="Laucou V."/>
            <person name="Chatelet P."/>
            <person name="Merdinoglu D."/>
            <person name="Delledonne M."/>
            <person name="Pezzotti M."/>
            <person name="Lecharny A."/>
            <person name="Scarpelli C."/>
            <person name="Artiguenave F."/>
            <person name="Pe M.E."/>
            <person name="Valle G."/>
            <person name="Morgante M."/>
            <person name="Caboche M."/>
            <person name="Adam-Blondon A.-F."/>
            <person name="Weissenbach J."/>
            <person name="Quetier F."/>
            <person name="Wincker P."/>
        </authorList>
    </citation>
    <scope>NUCLEOTIDE SEQUENCE [LARGE SCALE GENOMIC DNA]</scope>
    <source>
        <strain evidence="4">cv. Pinot noir / PN40024</strain>
    </source>
</reference>
<evidence type="ECO:0000313" key="4">
    <source>
        <dbReference type="Proteomes" id="UP000009183"/>
    </source>
</evidence>